<dbReference type="PANTHER" id="PTHR12304">
    <property type="entry name" value="INOSINE-URIDINE PREFERRING NUCLEOSIDE HYDROLASE"/>
    <property type="match status" value="1"/>
</dbReference>
<feature type="domain" description="Inosine/uridine-preferring nucleoside hydrolase" evidence="3">
    <location>
        <begin position="8"/>
        <end position="296"/>
    </location>
</feature>
<dbReference type="RefSeq" id="WP_240258780.1">
    <property type="nucleotide sequence ID" value="NZ_CP092488.2"/>
</dbReference>
<evidence type="ECO:0000313" key="5">
    <source>
        <dbReference type="Proteomes" id="UP001055336"/>
    </source>
</evidence>
<proteinExistence type="predicted"/>
<dbReference type="Pfam" id="PF01156">
    <property type="entry name" value="IU_nuc_hydro"/>
    <property type="match status" value="1"/>
</dbReference>
<evidence type="ECO:0000256" key="2">
    <source>
        <dbReference type="ARBA" id="ARBA00023295"/>
    </source>
</evidence>
<reference evidence="4" key="1">
    <citation type="submission" date="2022-08" db="EMBL/GenBank/DDBJ databases">
        <title>Whole genome sequencing of non-tuberculosis mycobacteria type-strains.</title>
        <authorList>
            <person name="Igarashi Y."/>
            <person name="Osugi A."/>
            <person name="Mitarai S."/>
        </authorList>
    </citation>
    <scope>NUCLEOTIDE SEQUENCE</scope>
    <source>
        <strain evidence="4">DSM 45127</strain>
    </source>
</reference>
<dbReference type="Gene3D" id="3.90.245.10">
    <property type="entry name" value="Ribonucleoside hydrolase-like"/>
    <property type="match status" value="1"/>
</dbReference>
<dbReference type="SUPFAM" id="SSF53590">
    <property type="entry name" value="Nucleoside hydrolase"/>
    <property type="match status" value="1"/>
</dbReference>
<sequence length="312" mass="33126">MDGDYVYYVDCDPGIDDALALLYLLQTGVEVVSIGVVQGNVEVAVGAENTARFLALAGRTDIPISLGGHHPMIGEFWGGAAVIHGVDGFGGVELARSEAVFDDLSSSDRLVDLAHRYGTRLRIIALGPLTNIAAAITREPSLPHLVGNITIMGGAYQAAGNVTPHAEANIYADPYAAEHVFSVPWRDLLLVPLDITTQHMFSTADNQRLAASTDPLTQRVAEMVEFYLNACRPKYGGGECPLHDPLAVALAIDAVKLTDVRPCRLSVITGDTPDLGRTVVSMLDEDGAESRTRIALAGEPDLAPLLLNSIGC</sequence>
<evidence type="ECO:0000259" key="3">
    <source>
        <dbReference type="Pfam" id="PF01156"/>
    </source>
</evidence>
<dbReference type="InterPro" id="IPR023186">
    <property type="entry name" value="IUNH"/>
</dbReference>
<organism evidence="4 5">
    <name type="scientific">Mycobacterium paraterrae</name>
    <dbReference type="NCBI Taxonomy" id="577492"/>
    <lineage>
        <taxon>Bacteria</taxon>
        <taxon>Bacillati</taxon>
        <taxon>Actinomycetota</taxon>
        <taxon>Actinomycetes</taxon>
        <taxon>Mycobacteriales</taxon>
        <taxon>Mycobacteriaceae</taxon>
        <taxon>Mycobacterium</taxon>
    </lineage>
</organism>
<name>A0ABY3VFX3_9MYCO</name>
<accession>A0ABY3VFX3</accession>
<keyword evidence="1 4" id="KW-0378">Hydrolase</keyword>
<dbReference type="InterPro" id="IPR001910">
    <property type="entry name" value="Inosine/uridine_hydrolase_dom"/>
</dbReference>
<dbReference type="EMBL" id="CP092488">
    <property type="protein sequence ID" value="UMB68319.1"/>
    <property type="molecule type" value="Genomic_DNA"/>
</dbReference>
<dbReference type="InterPro" id="IPR036452">
    <property type="entry name" value="Ribo_hydro-like"/>
</dbReference>
<gene>
    <name evidence="4" type="ORF">MKK62_18010</name>
</gene>
<dbReference type="Proteomes" id="UP001055336">
    <property type="component" value="Chromosome"/>
</dbReference>
<keyword evidence="2" id="KW-0326">Glycosidase</keyword>
<dbReference type="GO" id="GO:0016787">
    <property type="term" value="F:hydrolase activity"/>
    <property type="evidence" value="ECO:0007669"/>
    <property type="project" value="UniProtKB-KW"/>
</dbReference>
<dbReference type="PANTHER" id="PTHR12304:SF4">
    <property type="entry name" value="URIDINE NUCLEOSIDASE"/>
    <property type="match status" value="1"/>
</dbReference>
<evidence type="ECO:0000313" key="4">
    <source>
        <dbReference type="EMBL" id="UMB68319.1"/>
    </source>
</evidence>
<protein>
    <submittedName>
        <fullName evidence="4">Nucleoside hydrolase</fullName>
    </submittedName>
</protein>
<keyword evidence="5" id="KW-1185">Reference proteome</keyword>
<evidence type="ECO:0000256" key="1">
    <source>
        <dbReference type="ARBA" id="ARBA00022801"/>
    </source>
</evidence>